<dbReference type="EC" id="2.7.-.-" evidence="8"/>
<keyword evidence="5" id="KW-0067">ATP-binding</keyword>
<dbReference type="GO" id="GO:0005737">
    <property type="term" value="C:cytoplasm"/>
    <property type="evidence" value="ECO:0007669"/>
    <property type="project" value="TreeGrafter"/>
</dbReference>
<proteinExistence type="inferred from homology"/>
<dbReference type="WBParaSite" id="PgB14X_g033_t01">
    <property type="protein sequence ID" value="PgB14X_g033_t01"/>
    <property type="gene ID" value="PgB14X_g033"/>
</dbReference>
<evidence type="ECO:0000256" key="8">
    <source>
        <dbReference type="RuleBase" id="RU363090"/>
    </source>
</evidence>
<keyword evidence="3" id="KW-0547">Nucleotide-binding</keyword>
<dbReference type="GO" id="GO:0051765">
    <property type="term" value="F:inositol tetrakisphosphate kinase activity"/>
    <property type="evidence" value="ECO:0007669"/>
    <property type="project" value="TreeGrafter"/>
</dbReference>
<evidence type="ECO:0000256" key="4">
    <source>
        <dbReference type="ARBA" id="ARBA00022777"/>
    </source>
</evidence>
<dbReference type="Gene3D" id="3.30.470.160">
    <property type="entry name" value="Inositol polyphosphate kinase"/>
    <property type="match status" value="1"/>
</dbReference>
<dbReference type="GO" id="GO:0005524">
    <property type="term" value="F:ATP binding"/>
    <property type="evidence" value="ECO:0007669"/>
    <property type="project" value="UniProtKB-KW"/>
</dbReference>
<keyword evidence="2 8" id="KW-0808">Transferase</keyword>
<evidence type="ECO:0000256" key="2">
    <source>
        <dbReference type="ARBA" id="ARBA00022679"/>
    </source>
</evidence>
<organism evidence="9 10">
    <name type="scientific">Parascaris univalens</name>
    <name type="common">Nematode worm</name>
    <dbReference type="NCBI Taxonomy" id="6257"/>
    <lineage>
        <taxon>Eukaryota</taxon>
        <taxon>Metazoa</taxon>
        <taxon>Ecdysozoa</taxon>
        <taxon>Nematoda</taxon>
        <taxon>Chromadorea</taxon>
        <taxon>Rhabditida</taxon>
        <taxon>Spirurina</taxon>
        <taxon>Ascaridomorpha</taxon>
        <taxon>Ascaridoidea</taxon>
        <taxon>Ascarididae</taxon>
        <taxon>Parascaris</taxon>
    </lineage>
</organism>
<evidence type="ECO:0000313" key="10">
    <source>
        <dbReference type="WBParaSite" id="PgB14X_g033_t01"/>
    </source>
</evidence>
<keyword evidence="9" id="KW-1185">Reference proteome</keyword>
<evidence type="ECO:0000256" key="1">
    <source>
        <dbReference type="ARBA" id="ARBA00007374"/>
    </source>
</evidence>
<evidence type="ECO:0000256" key="5">
    <source>
        <dbReference type="ARBA" id="ARBA00022840"/>
    </source>
</evidence>
<evidence type="ECO:0000256" key="3">
    <source>
        <dbReference type="ARBA" id="ARBA00022741"/>
    </source>
</evidence>
<comment type="catalytic activity">
    <reaction evidence="6">
        <text>1D-myo-inositol 1,4,5-trisphosphate + 2 ATP = 1D-myo-inositol 1,3,4,5,6-pentakisphosphate + 2 ADP + 2 H(+)</text>
        <dbReference type="Rhea" id="RHEA:32359"/>
        <dbReference type="ChEBI" id="CHEBI:15378"/>
        <dbReference type="ChEBI" id="CHEBI:30616"/>
        <dbReference type="ChEBI" id="CHEBI:57733"/>
        <dbReference type="ChEBI" id="CHEBI:203600"/>
        <dbReference type="ChEBI" id="CHEBI:456216"/>
        <dbReference type="EC" id="2.7.1.151"/>
    </reaction>
</comment>
<sequence length="296" mass="34139">MKAGQTTLPEKYEWFSEQIAGHHPSVVRNGEHQIGFIKEKGSALLLKPVQDGVRGQCEVALYNSVRNWILEASPKGQKNQLECDRHVMIKFAEFVPKYFGLRTIFIGPKEVQCLVMEDLTYQYRQPCTMDIKMGKVTYDPNASDAKRVSETVKYPAQETLGFRLLGYRMHCSDADPPVVRDKLWGRSKTLENIVDAYGEFLSGRSGEENKVAEEVLSQLIAIREWFKEQRVYHFYASSILIVYEASLERPARVRVRLIDFSHVFPAEQKPDENYLFGLNNMITFVEQFRKSLQCPN</sequence>
<dbReference type="GO" id="GO:0032958">
    <property type="term" value="P:inositol phosphate biosynthetic process"/>
    <property type="evidence" value="ECO:0007669"/>
    <property type="project" value="InterPro"/>
</dbReference>
<comment type="catalytic activity">
    <reaction evidence="7">
        <text>1D-myo-inositol 1,3,4,6-tetrakisphosphate + ATP = 1D-myo-inositol 1,3,4,5,6-pentakisphosphate + ADP + H(+)</text>
        <dbReference type="Rhea" id="RHEA:12717"/>
        <dbReference type="ChEBI" id="CHEBI:15378"/>
        <dbReference type="ChEBI" id="CHEBI:30616"/>
        <dbReference type="ChEBI" id="CHEBI:57660"/>
        <dbReference type="ChEBI" id="CHEBI:57733"/>
        <dbReference type="ChEBI" id="CHEBI:456216"/>
        <dbReference type="EC" id="2.7.1.140"/>
    </reaction>
</comment>
<dbReference type="GO" id="GO:0008440">
    <property type="term" value="F:inositol-1,4,5-trisphosphate 3-kinase activity"/>
    <property type="evidence" value="ECO:0007669"/>
    <property type="project" value="TreeGrafter"/>
</dbReference>
<dbReference type="PANTHER" id="PTHR12400">
    <property type="entry name" value="INOSITOL POLYPHOSPHATE KINASE"/>
    <property type="match status" value="1"/>
</dbReference>
<protein>
    <recommendedName>
        <fullName evidence="8">Kinase</fullName>
        <ecNumber evidence="8">2.7.-.-</ecNumber>
    </recommendedName>
</protein>
<evidence type="ECO:0000313" key="9">
    <source>
        <dbReference type="Proteomes" id="UP000887569"/>
    </source>
</evidence>
<reference evidence="10" key="1">
    <citation type="submission" date="2022-11" db="UniProtKB">
        <authorList>
            <consortium name="WormBaseParasite"/>
        </authorList>
    </citation>
    <scope>IDENTIFICATION</scope>
</reference>
<dbReference type="GO" id="GO:0005634">
    <property type="term" value="C:nucleus"/>
    <property type="evidence" value="ECO:0007669"/>
    <property type="project" value="TreeGrafter"/>
</dbReference>
<dbReference type="SUPFAM" id="SSF56104">
    <property type="entry name" value="SAICAR synthase-like"/>
    <property type="match status" value="1"/>
</dbReference>
<dbReference type="InterPro" id="IPR038286">
    <property type="entry name" value="IPK_sf"/>
</dbReference>
<dbReference type="AlphaFoldDB" id="A0A914ZQI9"/>
<dbReference type="Proteomes" id="UP000887569">
    <property type="component" value="Unplaced"/>
</dbReference>
<evidence type="ECO:0000256" key="7">
    <source>
        <dbReference type="ARBA" id="ARBA00036525"/>
    </source>
</evidence>
<accession>A0A914ZQI9</accession>
<evidence type="ECO:0000256" key="6">
    <source>
        <dbReference type="ARBA" id="ARBA00036164"/>
    </source>
</evidence>
<name>A0A914ZQI9_PARUN</name>
<keyword evidence="4 8" id="KW-0418">Kinase</keyword>
<dbReference type="Pfam" id="PF03770">
    <property type="entry name" value="IPK"/>
    <property type="match status" value="1"/>
</dbReference>
<dbReference type="InterPro" id="IPR005522">
    <property type="entry name" value="IPK"/>
</dbReference>
<comment type="similarity">
    <text evidence="1 8">Belongs to the inositol phosphokinase (IPK) family.</text>
</comment>
<dbReference type="PANTHER" id="PTHR12400:SF51">
    <property type="entry name" value="INOSITOL POLYPHOSPHATE MULTIKINASE"/>
    <property type="match status" value="1"/>
</dbReference>